<sequence length="149" mass="16508">MSHNTPTYPCNNTLNFNHIGLSVANLTTQTHFYQNVLGFDNILRKFTIQVPHLFQVIQLQNPQGVIIELVSNEESTRQEIPKDPMDGSKLQGYFHWALSVGDLDEVYDYIVQAGTGARAVSPPEADGFGSGRFAYVSDPEGNLIELLGP</sequence>
<dbReference type="EMBL" id="JANAKD010000368">
    <property type="protein sequence ID" value="KAJ3494536.1"/>
    <property type="molecule type" value="Genomic_DNA"/>
</dbReference>
<comment type="caution">
    <text evidence="1">The sequence shown here is derived from an EMBL/GenBank/DDBJ whole genome shotgun (WGS) entry which is preliminary data.</text>
</comment>
<accession>A0ACC1QZ30</accession>
<organism evidence="1 2">
    <name type="scientific">Lecanicillium saksenae</name>
    <dbReference type="NCBI Taxonomy" id="468837"/>
    <lineage>
        <taxon>Eukaryota</taxon>
        <taxon>Fungi</taxon>
        <taxon>Dikarya</taxon>
        <taxon>Ascomycota</taxon>
        <taxon>Pezizomycotina</taxon>
        <taxon>Sordariomycetes</taxon>
        <taxon>Hypocreomycetidae</taxon>
        <taxon>Hypocreales</taxon>
        <taxon>Cordycipitaceae</taxon>
        <taxon>Lecanicillium</taxon>
    </lineage>
</organism>
<reference evidence="1" key="1">
    <citation type="submission" date="2022-07" db="EMBL/GenBank/DDBJ databases">
        <title>Genome Sequence of Lecanicillium saksenae.</title>
        <authorList>
            <person name="Buettner E."/>
        </authorList>
    </citation>
    <scope>NUCLEOTIDE SEQUENCE</scope>
    <source>
        <strain evidence="1">VT-O1</strain>
    </source>
</reference>
<dbReference type="Proteomes" id="UP001148737">
    <property type="component" value="Unassembled WGS sequence"/>
</dbReference>
<protein>
    <submittedName>
        <fullName evidence="1">Uncharacterized protein</fullName>
    </submittedName>
</protein>
<keyword evidence="2" id="KW-1185">Reference proteome</keyword>
<gene>
    <name evidence="1" type="ORF">NLG97_g4016</name>
</gene>
<evidence type="ECO:0000313" key="2">
    <source>
        <dbReference type="Proteomes" id="UP001148737"/>
    </source>
</evidence>
<name>A0ACC1QZ30_9HYPO</name>
<proteinExistence type="predicted"/>
<evidence type="ECO:0000313" key="1">
    <source>
        <dbReference type="EMBL" id="KAJ3494536.1"/>
    </source>
</evidence>